<evidence type="ECO:0000256" key="8">
    <source>
        <dbReference type="ARBA" id="ARBA00030014"/>
    </source>
</evidence>
<feature type="domain" description="PCNA-associated factor histone-like" evidence="11">
    <location>
        <begin position="1"/>
        <end position="135"/>
    </location>
</feature>
<evidence type="ECO:0000313" key="12">
    <source>
        <dbReference type="EMBL" id="KAF6018379.1"/>
    </source>
</evidence>
<gene>
    <name evidence="12" type="ORF">EB796_023315</name>
</gene>
<feature type="region of interest" description="Disordered" evidence="10">
    <location>
        <begin position="70"/>
        <end position="174"/>
    </location>
</feature>
<reference evidence="12" key="1">
    <citation type="submission" date="2020-06" db="EMBL/GenBank/DDBJ databases">
        <title>Draft genome of Bugula neritina, a colonial animal packing powerful symbionts and potential medicines.</title>
        <authorList>
            <person name="Rayko M."/>
        </authorList>
    </citation>
    <scope>NUCLEOTIDE SEQUENCE [LARGE SCALE GENOMIC DNA]</scope>
    <source>
        <strain evidence="12">Kwan_BN1</strain>
    </source>
</reference>
<feature type="compositionally biased region" description="Basic residues" evidence="10">
    <location>
        <begin position="102"/>
        <end position="116"/>
    </location>
</feature>
<evidence type="ECO:0000259" key="11">
    <source>
        <dbReference type="Pfam" id="PF15715"/>
    </source>
</evidence>
<evidence type="ECO:0000256" key="7">
    <source>
        <dbReference type="ARBA" id="ARBA00023242"/>
    </source>
</evidence>
<feature type="region of interest" description="Disordered" evidence="10">
    <location>
        <begin position="1"/>
        <end position="58"/>
    </location>
</feature>
<proteinExistence type="predicted"/>
<evidence type="ECO:0000256" key="4">
    <source>
        <dbReference type="ARBA" id="ARBA00022490"/>
    </source>
</evidence>
<evidence type="ECO:0000256" key="6">
    <source>
        <dbReference type="ARBA" id="ARBA00023204"/>
    </source>
</evidence>
<protein>
    <recommendedName>
        <fullName evidence="3">PCNA-associated factor</fullName>
    </recommendedName>
    <alternativeName>
        <fullName evidence="8">PCNA-associated factor of 15 kDa</fullName>
    </alternativeName>
    <alternativeName>
        <fullName evidence="9">PCNA-clamp-associated factor</fullName>
    </alternativeName>
</protein>
<dbReference type="Proteomes" id="UP000593567">
    <property type="component" value="Unassembled WGS sequence"/>
</dbReference>
<dbReference type="Pfam" id="PF15715">
    <property type="entry name" value="PAF"/>
    <property type="match status" value="1"/>
</dbReference>
<dbReference type="InterPro" id="IPR040444">
    <property type="entry name" value="PCNA-AF"/>
</dbReference>
<keyword evidence="7" id="KW-0539">Nucleus</keyword>
<evidence type="ECO:0000256" key="2">
    <source>
        <dbReference type="ARBA" id="ARBA00004556"/>
    </source>
</evidence>
<dbReference type="GO" id="GO:0000786">
    <property type="term" value="C:nucleosome"/>
    <property type="evidence" value="ECO:0007669"/>
    <property type="project" value="InterPro"/>
</dbReference>
<dbReference type="GO" id="GO:0003677">
    <property type="term" value="F:DNA binding"/>
    <property type="evidence" value="ECO:0007669"/>
    <property type="project" value="InterPro"/>
</dbReference>
<comment type="subcellular location">
    <subcellularLocation>
        <location evidence="2">Cytoplasm</location>
        <location evidence="2">Perinuclear region</location>
    </subcellularLocation>
    <subcellularLocation>
        <location evidence="1">Nucleus</location>
    </subcellularLocation>
</comment>
<dbReference type="PANTHER" id="PTHR15679">
    <property type="entry name" value="PCNA-ASSOCIATED FACTOR"/>
    <property type="match status" value="1"/>
</dbReference>
<dbReference type="GO" id="GO:0048471">
    <property type="term" value="C:perinuclear region of cytoplasm"/>
    <property type="evidence" value="ECO:0007669"/>
    <property type="project" value="UniProtKB-SubCell"/>
</dbReference>
<evidence type="ECO:0000256" key="3">
    <source>
        <dbReference type="ARBA" id="ARBA00013777"/>
    </source>
</evidence>
<dbReference type="EMBL" id="VXIV02003314">
    <property type="protein sequence ID" value="KAF6018379.1"/>
    <property type="molecule type" value="Genomic_DNA"/>
</dbReference>
<dbReference type="GO" id="GO:0006281">
    <property type="term" value="P:DNA repair"/>
    <property type="evidence" value="ECO:0007669"/>
    <property type="project" value="UniProtKB-KW"/>
</dbReference>
<evidence type="ECO:0000256" key="5">
    <source>
        <dbReference type="ARBA" id="ARBA00022763"/>
    </source>
</evidence>
<keyword evidence="5" id="KW-0227">DNA damage</keyword>
<dbReference type="OrthoDB" id="7479084at2759"/>
<keyword evidence="13" id="KW-1185">Reference proteome</keyword>
<keyword evidence="4" id="KW-0963">Cytoplasm</keyword>
<dbReference type="InterPro" id="IPR000164">
    <property type="entry name" value="Histone_H3/CENP-A"/>
</dbReference>
<dbReference type="PROSITE" id="PS00322">
    <property type="entry name" value="HISTONE_H3_1"/>
    <property type="match status" value="1"/>
</dbReference>
<accession>A0A7J7IWU1</accession>
<evidence type="ECO:0000256" key="9">
    <source>
        <dbReference type="ARBA" id="ARBA00031186"/>
    </source>
</evidence>
<feature type="compositionally biased region" description="Basic and acidic residues" evidence="10">
    <location>
        <begin position="130"/>
        <end position="151"/>
    </location>
</feature>
<sequence>MVRTKGDGATTKVVGSKAPRKQLVSNSGACSSSSPVDPSKKKGPSTGLPYCPQPTPEWQKSVKSFFTFTSKKDVSTDDKEVDDDKENEQVVTNDEEEESPTRTKRSKGKQPQKGKTTKKDSKISELSNEIDDKTQHEEVETSKSDEHRDVPTDSDEESAPVAKRRNRIESDEDD</sequence>
<dbReference type="GO" id="GO:0051726">
    <property type="term" value="P:regulation of cell cycle"/>
    <property type="evidence" value="ECO:0007669"/>
    <property type="project" value="InterPro"/>
</dbReference>
<evidence type="ECO:0000256" key="10">
    <source>
        <dbReference type="SAM" id="MobiDB-lite"/>
    </source>
</evidence>
<comment type="caution">
    <text evidence="12">The sequence shown here is derived from an EMBL/GenBank/DDBJ whole genome shotgun (WGS) entry which is preliminary data.</text>
</comment>
<dbReference type="GO" id="GO:0030527">
    <property type="term" value="F:structural constituent of chromatin"/>
    <property type="evidence" value="ECO:0007669"/>
    <property type="project" value="InterPro"/>
</dbReference>
<dbReference type="GO" id="GO:0003682">
    <property type="term" value="F:chromatin binding"/>
    <property type="evidence" value="ECO:0007669"/>
    <property type="project" value="TreeGrafter"/>
</dbReference>
<dbReference type="GO" id="GO:0005634">
    <property type="term" value="C:nucleus"/>
    <property type="evidence" value="ECO:0007669"/>
    <property type="project" value="UniProtKB-SubCell"/>
</dbReference>
<dbReference type="GO" id="GO:0019985">
    <property type="term" value="P:translesion synthesis"/>
    <property type="evidence" value="ECO:0007669"/>
    <property type="project" value="TreeGrafter"/>
</dbReference>
<keyword evidence="6" id="KW-0234">DNA repair</keyword>
<name>A0A7J7IWU1_BUGNE</name>
<evidence type="ECO:0000313" key="13">
    <source>
        <dbReference type="Proteomes" id="UP000593567"/>
    </source>
</evidence>
<dbReference type="AlphaFoldDB" id="A0A7J7IWU1"/>
<organism evidence="12 13">
    <name type="scientific">Bugula neritina</name>
    <name type="common">Brown bryozoan</name>
    <name type="synonym">Sertularia neritina</name>
    <dbReference type="NCBI Taxonomy" id="10212"/>
    <lineage>
        <taxon>Eukaryota</taxon>
        <taxon>Metazoa</taxon>
        <taxon>Spiralia</taxon>
        <taxon>Lophotrochozoa</taxon>
        <taxon>Bryozoa</taxon>
        <taxon>Gymnolaemata</taxon>
        <taxon>Cheilostomatida</taxon>
        <taxon>Flustrina</taxon>
        <taxon>Buguloidea</taxon>
        <taxon>Bugulidae</taxon>
        <taxon>Bugula</taxon>
    </lineage>
</organism>
<dbReference type="PANTHER" id="PTHR15679:SF8">
    <property type="entry name" value="PCNA-ASSOCIATED FACTOR"/>
    <property type="match status" value="1"/>
</dbReference>
<dbReference type="InterPro" id="IPR031444">
    <property type="entry name" value="PCNA-AF_dom"/>
</dbReference>
<evidence type="ECO:0000256" key="1">
    <source>
        <dbReference type="ARBA" id="ARBA00004123"/>
    </source>
</evidence>